<dbReference type="InterPro" id="IPR033888">
    <property type="entry name" value="DHOD_1B"/>
</dbReference>
<comment type="cofactor">
    <cofactor evidence="1">
        <name>FMN</name>
        <dbReference type="ChEBI" id="CHEBI:58210"/>
    </cofactor>
</comment>
<comment type="subcellular location">
    <subcellularLocation>
        <location evidence="2">Cytoplasm</location>
    </subcellularLocation>
</comment>
<evidence type="ECO:0000256" key="2">
    <source>
        <dbReference type="ARBA" id="ARBA00004496"/>
    </source>
</evidence>
<comment type="similarity">
    <text evidence="4">Belongs to the dihydroorotate dehydrogenase family. Type 1 subfamily.</text>
</comment>
<dbReference type="InterPro" id="IPR005720">
    <property type="entry name" value="Dihydroorotate_DH_cat"/>
</dbReference>
<dbReference type="Pfam" id="PF01180">
    <property type="entry name" value="DHO_dh"/>
    <property type="match status" value="1"/>
</dbReference>
<comment type="pathway">
    <text evidence="3">Pyrimidine metabolism; UMP biosynthesis via de novo pathway.</text>
</comment>
<dbReference type="PANTHER" id="PTHR48109:SF1">
    <property type="entry name" value="DIHYDROOROTATE DEHYDROGENASE (FUMARATE)"/>
    <property type="match status" value="1"/>
</dbReference>
<evidence type="ECO:0000256" key="4">
    <source>
        <dbReference type="ARBA" id="ARBA00008008"/>
    </source>
</evidence>
<keyword evidence="8" id="KW-0665">Pyrimidine biosynthesis</keyword>
<keyword evidence="6" id="KW-0285">Flavoprotein</keyword>
<proteinExistence type="inferred from homology"/>
<evidence type="ECO:0000256" key="1">
    <source>
        <dbReference type="ARBA" id="ARBA00001917"/>
    </source>
</evidence>
<dbReference type="EMBL" id="UINC01019205">
    <property type="protein sequence ID" value="SVA81208.1"/>
    <property type="molecule type" value="Genomic_DNA"/>
</dbReference>
<keyword evidence="7" id="KW-0288">FMN</keyword>
<feature type="domain" description="Dihydroorotate dehydrogenase catalytic" evidence="10">
    <location>
        <begin position="3"/>
        <end position="285"/>
    </location>
</feature>
<dbReference type="InterPro" id="IPR024920">
    <property type="entry name" value="Dihydroorotate_DH_1"/>
</dbReference>
<evidence type="ECO:0000256" key="3">
    <source>
        <dbReference type="ARBA" id="ARBA00004725"/>
    </source>
</evidence>
<dbReference type="NCBIfam" id="NF005574">
    <property type="entry name" value="PRK07259.1"/>
    <property type="match status" value="1"/>
</dbReference>
<dbReference type="FunFam" id="3.20.20.70:FF:000027">
    <property type="entry name" value="Dihydropyrimidine dehydrogenase [NADP(+)]"/>
    <property type="match status" value="1"/>
</dbReference>
<sequence length="311" mass="32640">MDLNVDIGSLRLKNPLIAASGCFGYGVEYAEIVNLKALGGIAVKGLFLSEREGHNPPRIVETPAGMLNAIGLQGIGVHRFVAEKLPALYSQGATVIVNICGSTIDEYVEITRILADADGVDAIELNISCPNIKAGGITFGNSAVGTSEVVQAVRSVTKLPIIPKLTPNVTDIAGIARAAEEAGADAVSLVNTFLAMAIDVETRRPALSNGVGGLSGPAIRPIAVRMVYECSQAVTIPIIGMGGITTARDVLEFIIAGATAVQVGTANFVNPNLWPKLLADLEEYLSRHKIDRVQNLVGTLELTETQAWNSS</sequence>
<evidence type="ECO:0000256" key="7">
    <source>
        <dbReference type="ARBA" id="ARBA00022643"/>
    </source>
</evidence>
<dbReference type="SUPFAM" id="SSF51395">
    <property type="entry name" value="FMN-linked oxidoreductases"/>
    <property type="match status" value="1"/>
</dbReference>
<evidence type="ECO:0000313" key="11">
    <source>
        <dbReference type="EMBL" id="SVA81208.1"/>
    </source>
</evidence>
<evidence type="ECO:0000256" key="5">
    <source>
        <dbReference type="ARBA" id="ARBA00022490"/>
    </source>
</evidence>
<dbReference type="CDD" id="cd04740">
    <property type="entry name" value="DHOD_1B_like"/>
    <property type="match status" value="1"/>
</dbReference>
<dbReference type="AlphaFoldDB" id="A0A381YW00"/>
<name>A0A381YW00_9ZZZZ</name>
<keyword evidence="9" id="KW-0560">Oxidoreductase</keyword>
<dbReference type="GO" id="GO:0044205">
    <property type="term" value="P:'de novo' UMP biosynthetic process"/>
    <property type="evidence" value="ECO:0007669"/>
    <property type="project" value="UniProtKB-UniPathway"/>
</dbReference>
<dbReference type="UniPathway" id="UPA00070"/>
<dbReference type="InterPro" id="IPR049622">
    <property type="entry name" value="Dihydroorotate_DH_I"/>
</dbReference>
<dbReference type="GO" id="GO:0004152">
    <property type="term" value="F:dihydroorotate dehydrogenase activity"/>
    <property type="evidence" value="ECO:0007669"/>
    <property type="project" value="InterPro"/>
</dbReference>
<dbReference type="HAMAP" id="MF_00224">
    <property type="entry name" value="DHO_dh_type1"/>
    <property type="match status" value="1"/>
</dbReference>
<dbReference type="InterPro" id="IPR001295">
    <property type="entry name" value="Dihydroorotate_DH_CS"/>
</dbReference>
<organism evidence="11">
    <name type="scientific">marine metagenome</name>
    <dbReference type="NCBI Taxonomy" id="408172"/>
    <lineage>
        <taxon>unclassified sequences</taxon>
        <taxon>metagenomes</taxon>
        <taxon>ecological metagenomes</taxon>
    </lineage>
</organism>
<evidence type="ECO:0000256" key="9">
    <source>
        <dbReference type="ARBA" id="ARBA00023002"/>
    </source>
</evidence>
<protein>
    <recommendedName>
        <fullName evidence="10">Dihydroorotate dehydrogenase catalytic domain-containing protein</fullName>
    </recommendedName>
</protein>
<reference evidence="11" key="1">
    <citation type="submission" date="2018-05" db="EMBL/GenBank/DDBJ databases">
        <authorList>
            <person name="Lanie J.A."/>
            <person name="Ng W.-L."/>
            <person name="Kazmierczak K.M."/>
            <person name="Andrzejewski T.M."/>
            <person name="Davidsen T.M."/>
            <person name="Wayne K.J."/>
            <person name="Tettelin H."/>
            <person name="Glass J.I."/>
            <person name="Rusch D."/>
            <person name="Podicherti R."/>
            <person name="Tsui H.-C.T."/>
            <person name="Winkler M.E."/>
        </authorList>
    </citation>
    <scope>NUCLEOTIDE SEQUENCE</scope>
</reference>
<dbReference type="GO" id="GO:0005737">
    <property type="term" value="C:cytoplasm"/>
    <property type="evidence" value="ECO:0007669"/>
    <property type="project" value="UniProtKB-SubCell"/>
</dbReference>
<dbReference type="NCBIfam" id="TIGR01037">
    <property type="entry name" value="pyrD_sub1_fam"/>
    <property type="match status" value="1"/>
</dbReference>
<evidence type="ECO:0000259" key="10">
    <source>
        <dbReference type="Pfam" id="PF01180"/>
    </source>
</evidence>
<keyword evidence="5" id="KW-0963">Cytoplasm</keyword>
<dbReference type="PANTHER" id="PTHR48109">
    <property type="entry name" value="DIHYDROOROTATE DEHYDROGENASE (QUINONE), MITOCHONDRIAL-RELATED"/>
    <property type="match status" value="1"/>
</dbReference>
<dbReference type="InterPro" id="IPR012135">
    <property type="entry name" value="Dihydroorotate_DH_1_2"/>
</dbReference>
<gene>
    <name evidence="11" type="ORF">METZ01_LOCUS134062</name>
</gene>
<accession>A0A381YW00</accession>
<dbReference type="PROSITE" id="PS00912">
    <property type="entry name" value="DHODEHASE_2"/>
    <property type="match status" value="1"/>
</dbReference>
<dbReference type="InterPro" id="IPR050074">
    <property type="entry name" value="DHO_dehydrogenase"/>
</dbReference>
<dbReference type="GO" id="GO:0006207">
    <property type="term" value="P:'de novo' pyrimidine nucleobase biosynthetic process"/>
    <property type="evidence" value="ECO:0007669"/>
    <property type="project" value="InterPro"/>
</dbReference>
<dbReference type="PIRSF" id="PIRSF000164">
    <property type="entry name" value="DHO_oxidase"/>
    <property type="match status" value="1"/>
</dbReference>
<dbReference type="Gene3D" id="3.20.20.70">
    <property type="entry name" value="Aldolase class I"/>
    <property type="match status" value="1"/>
</dbReference>
<dbReference type="InterPro" id="IPR013785">
    <property type="entry name" value="Aldolase_TIM"/>
</dbReference>
<evidence type="ECO:0000256" key="6">
    <source>
        <dbReference type="ARBA" id="ARBA00022630"/>
    </source>
</evidence>
<evidence type="ECO:0000256" key="8">
    <source>
        <dbReference type="ARBA" id="ARBA00022975"/>
    </source>
</evidence>